<evidence type="ECO:0000313" key="2">
    <source>
        <dbReference type="Proteomes" id="UP000240892"/>
    </source>
</evidence>
<evidence type="ECO:0000313" key="1">
    <source>
        <dbReference type="EMBL" id="PSR45157.1"/>
    </source>
</evidence>
<keyword evidence="2" id="KW-1185">Reference proteome</keyword>
<proteinExistence type="predicted"/>
<dbReference type="Proteomes" id="UP000240892">
    <property type="component" value="Unassembled WGS sequence"/>
</dbReference>
<reference evidence="1 2" key="1">
    <citation type="submission" date="2018-03" db="EMBL/GenBank/DDBJ databases">
        <title>First report of an OXA-48+CTX-M-M-producing Kluyvera ascorbata clone recovered from patients admitted in a University Hospital in Madrid, Spain.</title>
        <authorList>
            <person name="Hernandez-Garcia M."/>
            <person name="Leon-Sampedro R."/>
            <person name="Perez-Viso B."/>
            <person name="Morosini M.I."/>
            <person name="Lopez-Fresnena N."/>
            <person name="Coque T.M."/>
            <person name="Bonten M."/>
            <person name="Malhotra-Kumar S."/>
            <person name="Ruiz-Garbajosa P."/>
            <person name="Canton R."/>
        </authorList>
    </citation>
    <scope>NUCLEOTIDE SEQUENCE [LARGE SCALE GENOMIC DNA]</scope>
    <source>
        <strain evidence="1 2">KA2</strain>
    </source>
</reference>
<comment type="caution">
    <text evidence="1">The sequence shown here is derived from an EMBL/GenBank/DDBJ whole genome shotgun (WGS) entry which is preliminary data.</text>
</comment>
<dbReference type="AlphaFoldDB" id="A0A2T2XY34"/>
<accession>A0A2T2XY34</accession>
<sequence length="188" mass="21822">MRQCIISDNSFFLLALQDDEVIQDGNVSTIHSWQLRSKCYLRTSISDIFIVYISDIVERHRILGLLASSTSHCRIILLYKMDVSSSYAFQGPFPWLVSEKISFSELYSCLYKASKTIFDQRGFSEQEMIVFRYLCEGYSVSQINKLAGLSEKHIYYLRQKTKKMFGLRGNSAATISFYLDISKLNPRW</sequence>
<dbReference type="EMBL" id="PYHO01000019">
    <property type="protein sequence ID" value="PSR45157.1"/>
    <property type="molecule type" value="Genomic_DNA"/>
</dbReference>
<protein>
    <submittedName>
        <fullName evidence="1">Uncharacterized protein</fullName>
    </submittedName>
</protein>
<gene>
    <name evidence="1" type="ORF">C8256_19785</name>
</gene>
<name>A0A2T2XY34_9ENTR</name>
<organism evidence="1 2">
    <name type="scientific">Kluyvera genomosp. 2</name>
    <dbReference type="NCBI Taxonomy" id="2774054"/>
    <lineage>
        <taxon>Bacteria</taxon>
        <taxon>Pseudomonadati</taxon>
        <taxon>Pseudomonadota</taxon>
        <taxon>Gammaproteobacteria</taxon>
        <taxon>Enterobacterales</taxon>
        <taxon>Enterobacteriaceae</taxon>
        <taxon>Kluyvera</taxon>
    </lineage>
</organism>